<dbReference type="EMBL" id="JAAQHG020000011">
    <property type="protein sequence ID" value="KAL1587178.1"/>
    <property type="molecule type" value="Genomic_DNA"/>
</dbReference>
<dbReference type="GeneID" id="96005853"/>
<accession>A0AB34KV11</accession>
<dbReference type="GO" id="GO:0005802">
    <property type="term" value="C:trans-Golgi network"/>
    <property type="evidence" value="ECO:0007669"/>
    <property type="project" value="TreeGrafter"/>
</dbReference>
<comment type="subcellular location">
    <subcellularLocation>
        <location evidence="1">Golgi apparatus membrane</location>
        <topology evidence="1">Multi-pass membrane protein</topology>
    </subcellularLocation>
</comment>
<evidence type="ECO:0000256" key="5">
    <source>
        <dbReference type="ARBA" id="ARBA00022927"/>
    </source>
</evidence>
<dbReference type="Pfam" id="PF09801">
    <property type="entry name" value="SYS1"/>
    <property type="match status" value="1"/>
</dbReference>
<dbReference type="RefSeq" id="XP_069230283.1">
    <property type="nucleotide sequence ID" value="XM_069373015.1"/>
</dbReference>
<dbReference type="GO" id="GO:0034067">
    <property type="term" value="P:protein localization to Golgi apparatus"/>
    <property type="evidence" value="ECO:0007669"/>
    <property type="project" value="TreeGrafter"/>
</dbReference>
<evidence type="ECO:0000256" key="10">
    <source>
        <dbReference type="SAM" id="Phobius"/>
    </source>
</evidence>
<dbReference type="Proteomes" id="UP000803884">
    <property type="component" value="Unassembled WGS sequence"/>
</dbReference>
<feature type="transmembrane region" description="Helical" evidence="10">
    <location>
        <begin position="99"/>
        <end position="118"/>
    </location>
</feature>
<evidence type="ECO:0000313" key="12">
    <source>
        <dbReference type="Proteomes" id="UP000803884"/>
    </source>
</evidence>
<protein>
    <submittedName>
        <fullName evidence="11">Uncharacterized protein</fullName>
    </submittedName>
</protein>
<dbReference type="AlphaFoldDB" id="A0AB34KV11"/>
<dbReference type="GO" id="GO:0005829">
    <property type="term" value="C:cytosol"/>
    <property type="evidence" value="ECO:0007669"/>
    <property type="project" value="GOC"/>
</dbReference>
<organism evidence="11 12">
    <name type="scientific">Cladosporium halotolerans</name>
    <dbReference type="NCBI Taxonomy" id="1052096"/>
    <lineage>
        <taxon>Eukaryota</taxon>
        <taxon>Fungi</taxon>
        <taxon>Dikarya</taxon>
        <taxon>Ascomycota</taxon>
        <taxon>Pezizomycotina</taxon>
        <taxon>Dothideomycetes</taxon>
        <taxon>Dothideomycetidae</taxon>
        <taxon>Cladosporiales</taxon>
        <taxon>Cladosporiaceae</taxon>
        <taxon>Cladosporium</taxon>
    </lineage>
</organism>
<evidence type="ECO:0000256" key="2">
    <source>
        <dbReference type="ARBA" id="ARBA00008160"/>
    </source>
</evidence>
<dbReference type="InterPro" id="IPR019185">
    <property type="entry name" value="Integral_membrane_SYS1-rel"/>
</dbReference>
<dbReference type="GO" id="GO:0006895">
    <property type="term" value="P:Golgi to endosome transport"/>
    <property type="evidence" value="ECO:0007669"/>
    <property type="project" value="TreeGrafter"/>
</dbReference>
<feature type="transmembrane region" description="Helical" evidence="10">
    <location>
        <begin position="68"/>
        <end position="92"/>
    </location>
</feature>
<feature type="transmembrane region" description="Helical" evidence="10">
    <location>
        <begin position="124"/>
        <end position="144"/>
    </location>
</feature>
<keyword evidence="12" id="KW-1185">Reference proteome</keyword>
<evidence type="ECO:0000256" key="9">
    <source>
        <dbReference type="SAM" id="MobiDB-lite"/>
    </source>
</evidence>
<evidence type="ECO:0000256" key="3">
    <source>
        <dbReference type="ARBA" id="ARBA00022448"/>
    </source>
</evidence>
<comment type="caution">
    <text evidence="11">The sequence shown here is derived from an EMBL/GenBank/DDBJ whole genome shotgun (WGS) entry which is preliminary data.</text>
</comment>
<dbReference type="GO" id="GO:0000139">
    <property type="term" value="C:Golgi membrane"/>
    <property type="evidence" value="ECO:0007669"/>
    <property type="project" value="UniProtKB-SubCell"/>
</dbReference>
<feature type="transmembrane region" description="Helical" evidence="10">
    <location>
        <begin position="30"/>
        <end position="48"/>
    </location>
</feature>
<proteinExistence type="inferred from homology"/>
<gene>
    <name evidence="11" type="ORF">WHR41_04409</name>
</gene>
<evidence type="ECO:0000313" key="11">
    <source>
        <dbReference type="EMBL" id="KAL1587178.1"/>
    </source>
</evidence>
<keyword evidence="3" id="KW-0813">Transport</keyword>
<sequence>MARRRRPPRPGALADLSPSRILKQMALLQFFYYGTAIILIVFTTFVAGRHPDTKAILDWRELRGDVTTGWTLALCWLLGSLLTVIPILLLIARSKLVPDFALTIHFIHLIITSLYAHAIPDTLYWWLVQAASAALMVSLGMWACQWRELQPMAFGGKPSAQAKGKQQDEGEGYEMGSVRGAGRDGAGSYEAVGVGQSSKEPV</sequence>
<reference evidence="11 12" key="1">
    <citation type="journal article" date="2020" name="Microbiol. Resour. Announc.">
        <title>Draft Genome Sequence of a Cladosporium Species Isolated from the Mesophotic Ascidian Didemnum maculosum.</title>
        <authorList>
            <person name="Gioti A."/>
            <person name="Siaperas R."/>
            <person name="Nikolaivits E."/>
            <person name="Le Goff G."/>
            <person name="Ouazzani J."/>
            <person name="Kotoulas G."/>
            <person name="Topakas E."/>
        </authorList>
    </citation>
    <scope>NUCLEOTIDE SEQUENCE [LARGE SCALE GENOMIC DNA]</scope>
    <source>
        <strain evidence="11 12">TM138-S3</strain>
    </source>
</reference>
<evidence type="ECO:0000256" key="7">
    <source>
        <dbReference type="ARBA" id="ARBA00023034"/>
    </source>
</evidence>
<dbReference type="PANTHER" id="PTHR12952:SF0">
    <property type="entry name" value="PROTEIN SYS1 HOMOLOG"/>
    <property type="match status" value="1"/>
</dbReference>
<keyword evidence="8 10" id="KW-0472">Membrane</keyword>
<evidence type="ECO:0000256" key="1">
    <source>
        <dbReference type="ARBA" id="ARBA00004653"/>
    </source>
</evidence>
<evidence type="ECO:0000256" key="4">
    <source>
        <dbReference type="ARBA" id="ARBA00022692"/>
    </source>
</evidence>
<evidence type="ECO:0000256" key="6">
    <source>
        <dbReference type="ARBA" id="ARBA00022989"/>
    </source>
</evidence>
<dbReference type="GO" id="GO:0043001">
    <property type="term" value="P:Golgi to plasma membrane protein transport"/>
    <property type="evidence" value="ECO:0007669"/>
    <property type="project" value="TreeGrafter"/>
</dbReference>
<evidence type="ECO:0000256" key="8">
    <source>
        <dbReference type="ARBA" id="ARBA00023136"/>
    </source>
</evidence>
<feature type="region of interest" description="Disordered" evidence="9">
    <location>
        <begin position="157"/>
        <end position="202"/>
    </location>
</feature>
<keyword evidence="4 10" id="KW-0812">Transmembrane</keyword>
<comment type="similarity">
    <text evidence="2">Belongs to the SYS1 family.</text>
</comment>
<keyword evidence="7" id="KW-0333">Golgi apparatus</keyword>
<keyword evidence="6 10" id="KW-1133">Transmembrane helix</keyword>
<dbReference type="PANTHER" id="PTHR12952">
    <property type="entry name" value="SYS1"/>
    <property type="match status" value="1"/>
</dbReference>
<name>A0AB34KV11_9PEZI</name>
<keyword evidence="5" id="KW-0653">Protein transport</keyword>